<dbReference type="AlphaFoldDB" id="E7C3L6"/>
<keyword evidence="1" id="KW-1133">Transmembrane helix</keyword>
<dbReference type="GO" id="GO:0080120">
    <property type="term" value="P:CAAX-box protein maturation"/>
    <property type="evidence" value="ECO:0007669"/>
    <property type="project" value="UniProtKB-ARBA"/>
</dbReference>
<protein>
    <recommendedName>
        <fullName evidence="2">CAAX prenyl protease 2/Lysostaphin resistance protein A-like domain-containing protein</fullName>
    </recommendedName>
</protein>
<name>E7C3L6_9BACT</name>
<keyword evidence="1" id="KW-0472">Membrane</keyword>
<feature type="transmembrane region" description="Helical" evidence="1">
    <location>
        <begin position="105"/>
        <end position="125"/>
    </location>
</feature>
<evidence type="ECO:0000313" key="3">
    <source>
        <dbReference type="EMBL" id="ADI22040.1"/>
    </source>
</evidence>
<feature type="transmembrane region" description="Helical" evidence="1">
    <location>
        <begin position="131"/>
        <end position="149"/>
    </location>
</feature>
<reference evidence="3" key="1">
    <citation type="submission" date="2010-01" db="EMBL/GenBank/DDBJ databases">
        <title>Genome fragments of uncultured bacteria from the North Pacific subtropical Gyre.</title>
        <authorList>
            <person name="Pham V.D."/>
            <person name="Delong E.F."/>
        </authorList>
    </citation>
    <scope>NUCLEOTIDE SEQUENCE</scope>
</reference>
<dbReference type="InterPro" id="IPR003675">
    <property type="entry name" value="Rce1/LyrA-like_dom"/>
</dbReference>
<evidence type="ECO:0000259" key="2">
    <source>
        <dbReference type="Pfam" id="PF02517"/>
    </source>
</evidence>
<evidence type="ECO:0000256" key="1">
    <source>
        <dbReference type="SAM" id="Phobius"/>
    </source>
</evidence>
<feature type="transmembrane region" description="Helical" evidence="1">
    <location>
        <begin position="6"/>
        <end position="26"/>
    </location>
</feature>
<organism evidence="3">
    <name type="scientific">uncultured myxobacterium HF0200_05J13</name>
    <dbReference type="NCBI Taxonomy" id="723557"/>
    <lineage>
        <taxon>Bacteria</taxon>
        <taxon>Pseudomonadati</taxon>
        <taxon>Myxococcota</taxon>
        <taxon>Myxococcia</taxon>
        <taxon>Myxococcales</taxon>
        <taxon>environmental samples</taxon>
    </lineage>
</organism>
<proteinExistence type="predicted"/>
<feature type="transmembrane region" description="Helical" evidence="1">
    <location>
        <begin position="38"/>
        <end position="59"/>
    </location>
</feature>
<dbReference type="EMBL" id="GU567973">
    <property type="protein sequence ID" value="ADI22040.1"/>
    <property type="molecule type" value="Genomic_DNA"/>
</dbReference>
<accession>E7C3L6</accession>
<dbReference type="GO" id="GO:0004175">
    <property type="term" value="F:endopeptidase activity"/>
    <property type="evidence" value="ECO:0007669"/>
    <property type="project" value="UniProtKB-ARBA"/>
</dbReference>
<feature type="domain" description="CAAX prenyl protease 2/Lysostaphin resistance protein A-like" evidence="2">
    <location>
        <begin position="87"/>
        <end position="168"/>
    </location>
</feature>
<dbReference type="Pfam" id="PF02517">
    <property type="entry name" value="Rce1-like"/>
    <property type="match status" value="1"/>
</dbReference>
<keyword evidence="1" id="KW-0812">Transmembrane</keyword>
<sequence length="186" mass="20073">MLRGGLAILVQLYSVLTIIGIAGMVWRNTQGLLVPIDGLTAIHHLAVGVFGGLALIALSRLCERYFESVASLTRGFGDMLGSFSVRDSLVVALVSGIGEEVFFRGFLQGWIGIWWTSGLFALLHIGPDRRFVSWPILAFVASLVLGALLDHTGSVVAPIVAHALVNFVNLRHIHDSHELTDSESIS</sequence>